<keyword evidence="3" id="KW-1185">Reference proteome</keyword>
<proteinExistence type="predicted"/>
<name>A0ABN8M335_9CNID</name>
<evidence type="ECO:0000313" key="3">
    <source>
        <dbReference type="Proteomes" id="UP001159427"/>
    </source>
</evidence>
<feature type="non-terminal residue" evidence="2">
    <location>
        <position position="96"/>
    </location>
</feature>
<reference evidence="2 3" key="1">
    <citation type="submission" date="2022-05" db="EMBL/GenBank/DDBJ databases">
        <authorList>
            <consortium name="Genoscope - CEA"/>
            <person name="William W."/>
        </authorList>
    </citation>
    <scope>NUCLEOTIDE SEQUENCE [LARGE SCALE GENOMIC DNA]</scope>
</reference>
<dbReference type="EMBL" id="CALNXI010000224">
    <property type="protein sequence ID" value="CAH3022552.1"/>
    <property type="molecule type" value="Genomic_DNA"/>
</dbReference>
<feature type="chain" id="PRO_5045154924" description="Secreted protein" evidence="1">
    <location>
        <begin position="28"/>
        <end position="96"/>
    </location>
</feature>
<accession>A0ABN8M335</accession>
<comment type="caution">
    <text evidence="2">The sequence shown here is derived from an EMBL/GenBank/DDBJ whole genome shotgun (WGS) entry which is preliminary data.</text>
</comment>
<protein>
    <recommendedName>
        <fullName evidence="4">Secreted protein</fullName>
    </recommendedName>
</protein>
<keyword evidence="1" id="KW-0732">Signal</keyword>
<feature type="signal peptide" evidence="1">
    <location>
        <begin position="1"/>
        <end position="27"/>
    </location>
</feature>
<evidence type="ECO:0000313" key="2">
    <source>
        <dbReference type="EMBL" id="CAH3022552.1"/>
    </source>
</evidence>
<evidence type="ECO:0000256" key="1">
    <source>
        <dbReference type="SAM" id="SignalP"/>
    </source>
</evidence>
<evidence type="ECO:0008006" key="4">
    <source>
        <dbReference type="Google" id="ProtNLM"/>
    </source>
</evidence>
<sequence>MVVRRAVFIQSLIVVVSVLFNMQVCTSSIVDSINECDQREVHPDSKDGKDFVTTRLCIQNTCQGCYTIHEKNFDEACQNQERDRFNPDWENYKCCA</sequence>
<organism evidence="2 3">
    <name type="scientific">Porites evermanni</name>
    <dbReference type="NCBI Taxonomy" id="104178"/>
    <lineage>
        <taxon>Eukaryota</taxon>
        <taxon>Metazoa</taxon>
        <taxon>Cnidaria</taxon>
        <taxon>Anthozoa</taxon>
        <taxon>Hexacorallia</taxon>
        <taxon>Scleractinia</taxon>
        <taxon>Fungiina</taxon>
        <taxon>Poritidae</taxon>
        <taxon>Porites</taxon>
    </lineage>
</organism>
<gene>
    <name evidence="2" type="ORF">PEVE_00015955</name>
</gene>
<dbReference type="Proteomes" id="UP001159427">
    <property type="component" value="Unassembled WGS sequence"/>
</dbReference>